<dbReference type="Proteomes" id="UP000785613">
    <property type="component" value="Unassembled WGS sequence"/>
</dbReference>
<dbReference type="EMBL" id="VUYU01000014">
    <property type="protein sequence ID" value="NHZ35820.1"/>
    <property type="molecule type" value="Genomic_DNA"/>
</dbReference>
<feature type="compositionally biased region" description="Polar residues" evidence="1">
    <location>
        <begin position="56"/>
        <end position="70"/>
    </location>
</feature>
<name>A0ABX0LTY8_9BURK</name>
<organism evidence="2 3">
    <name type="scientific">Massilia rubra</name>
    <dbReference type="NCBI Taxonomy" id="2607910"/>
    <lineage>
        <taxon>Bacteria</taxon>
        <taxon>Pseudomonadati</taxon>
        <taxon>Pseudomonadota</taxon>
        <taxon>Betaproteobacteria</taxon>
        <taxon>Burkholderiales</taxon>
        <taxon>Oxalobacteraceae</taxon>
        <taxon>Telluria group</taxon>
        <taxon>Massilia</taxon>
    </lineage>
</organism>
<proteinExistence type="predicted"/>
<sequence>MIKTSLFTEHEREAKVNKLGDAFKVMEQHVNFFALADAVDEAAPRPAAVRTGAPRCSSTGRSPLVSSIAW</sequence>
<evidence type="ECO:0000313" key="2">
    <source>
        <dbReference type="EMBL" id="NHZ35820.1"/>
    </source>
</evidence>
<comment type="caution">
    <text evidence="2">The sequence shown here is derived from an EMBL/GenBank/DDBJ whole genome shotgun (WGS) entry which is preliminary data.</text>
</comment>
<gene>
    <name evidence="2" type="ORF">F0185_19835</name>
</gene>
<keyword evidence="3" id="KW-1185">Reference proteome</keyword>
<accession>A0ABX0LTY8</accession>
<evidence type="ECO:0000256" key="1">
    <source>
        <dbReference type="SAM" id="MobiDB-lite"/>
    </source>
</evidence>
<reference evidence="2 3" key="1">
    <citation type="submission" date="2019-09" db="EMBL/GenBank/DDBJ databases">
        <title>Taxonomy of Antarctic Massilia spp.: description of Massilia rubra sp. nov., Massilia aquatica sp. nov., Massilia mucilaginosa sp. nov., Massilia frigida sp. nov. isolated from streams, lakes and regoliths.</title>
        <authorList>
            <person name="Holochova P."/>
            <person name="Sedlacek I."/>
            <person name="Kralova S."/>
            <person name="Maslanova I."/>
            <person name="Busse H.-J."/>
            <person name="Stankova E."/>
            <person name="Vrbovska V."/>
            <person name="Kovarovic V."/>
            <person name="Bartak M."/>
            <person name="Svec P."/>
            <person name="Pantucek R."/>
        </authorList>
    </citation>
    <scope>NUCLEOTIDE SEQUENCE [LARGE SCALE GENOMIC DNA]</scope>
    <source>
        <strain evidence="2 3">CCM 8692</strain>
    </source>
</reference>
<evidence type="ECO:0000313" key="3">
    <source>
        <dbReference type="Proteomes" id="UP000785613"/>
    </source>
</evidence>
<dbReference type="RefSeq" id="WP_167227367.1">
    <property type="nucleotide sequence ID" value="NZ_VUYU01000014.1"/>
</dbReference>
<protein>
    <submittedName>
        <fullName evidence="2">Uncharacterized protein</fullName>
    </submittedName>
</protein>
<feature type="region of interest" description="Disordered" evidence="1">
    <location>
        <begin position="49"/>
        <end position="70"/>
    </location>
</feature>